<keyword evidence="1" id="KW-0732">Signal</keyword>
<name>A0A9Q8QIS7_9HYPO</name>
<dbReference type="Proteomes" id="UP000829364">
    <property type="component" value="Chromosome 6"/>
</dbReference>
<feature type="signal peptide" evidence="1">
    <location>
        <begin position="1"/>
        <end position="20"/>
    </location>
</feature>
<dbReference type="GeneID" id="72068500"/>
<keyword evidence="3" id="KW-1185">Reference proteome</keyword>
<sequence length="244" mass="26421">MKLMTTLVAVCLAAPSTVLALAGQSWKFEKAPRDGLDDVTFPINMKNAPHKNGFYFAQSFWVSGLKHSCYIGIQPRYNSKGKTIVHGTFSSFQGGTTSRHPKCSNGADGKAGVSCSVDIEGDYSHTYNVTVEKSGERTWKGTLVDTVTGTATTIGEWTLPAGSGKIKSQQAGFIEYFPWNAHRHEPCDSLPKTEVTFFSPTSKTRGASGGSIPRTYEYGGHCVGKVNYSAKKVSSGWNIKLGFK</sequence>
<reference evidence="2" key="1">
    <citation type="submission" date="2021-11" db="EMBL/GenBank/DDBJ databases">
        <title>Purpureocillium_takamizusanense_genome.</title>
        <authorList>
            <person name="Nguyen N.-H."/>
        </authorList>
    </citation>
    <scope>NUCLEOTIDE SEQUENCE</scope>
    <source>
        <strain evidence="2">PT3</strain>
    </source>
</reference>
<gene>
    <name evidence="2" type="ORF">JDV02_006551</name>
</gene>
<dbReference type="OrthoDB" id="5576763at2759"/>
<protein>
    <submittedName>
        <fullName evidence="2">Uncharacterized protein</fullName>
    </submittedName>
</protein>
<evidence type="ECO:0000313" key="2">
    <source>
        <dbReference type="EMBL" id="UNI20470.1"/>
    </source>
</evidence>
<organism evidence="2 3">
    <name type="scientific">Purpureocillium takamizusanense</name>
    <dbReference type="NCBI Taxonomy" id="2060973"/>
    <lineage>
        <taxon>Eukaryota</taxon>
        <taxon>Fungi</taxon>
        <taxon>Dikarya</taxon>
        <taxon>Ascomycota</taxon>
        <taxon>Pezizomycotina</taxon>
        <taxon>Sordariomycetes</taxon>
        <taxon>Hypocreomycetidae</taxon>
        <taxon>Hypocreales</taxon>
        <taxon>Ophiocordycipitaceae</taxon>
        <taxon>Purpureocillium</taxon>
    </lineage>
</organism>
<evidence type="ECO:0000313" key="3">
    <source>
        <dbReference type="Proteomes" id="UP000829364"/>
    </source>
</evidence>
<dbReference type="RefSeq" id="XP_047843951.1">
    <property type="nucleotide sequence ID" value="XM_047987960.1"/>
</dbReference>
<accession>A0A9Q8QIS7</accession>
<evidence type="ECO:0000256" key="1">
    <source>
        <dbReference type="SAM" id="SignalP"/>
    </source>
</evidence>
<dbReference type="KEGG" id="ptkz:JDV02_006551"/>
<feature type="chain" id="PRO_5040116788" evidence="1">
    <location>
        <begin position="21"/>
        <end position="244"/>
    </location>
</feature>
<dbReference type="AlphaFoldDB" id="A0A9Q8QIS7"/>
<proteinExistence type="predicted"/>
<dbReference type="EMBL" id="CP086359">
    <property type="protein sequence ID" value="UNI20470.1"/>
    <property type="molecule type" value="Genomic_DNA"/>
</dbReference>